<keyword evidence="1" id="KW-0812">Transmembrane</keyword>
<feature type="transmembrane region" description="Helical" evidence="1">
    <location>
        <begin position="50"/>
        <end position="67"/>
    </location>
</feature>
<keyword evidence="1" id="KW-0472">Membrane</keyword>
<dbReference type="EMBL" id="ML977575">
    <property type="protein sequence ID" value="KAF2002840.1"/>
    <property type="molecule type" value="Genomic_DNA"/>
</dbReference>
<evidence type="ECO:0000256" key="1">
    <source>
        <dbReference type="SAM" id="Phobius"/>
    </source>
</evidence>
<evidence type="ECO:0000313" key="2">
    <source>
        <dbReference type="EMBL" id="KAF2002840.1"/>
    </source>
</evidence>
<dbReference type="InterPro" id="IPR024316">
    <property type="entry name" value="APQ12"/>
</dbReference>
<gene>
    <name evidence="2" type="ORF">P154DRAFT_461780</name>
</gene>
<feature type="transmembrane region" description="Helical" evidence="1">
    <location>
        <begin position="74"/>
        <end position="98"/>
    </location>
</feature>
<evidence type="ECO:0008006" key="4">
    <source>
        <dbReference type="Google" id="ProtNLM"/>
    </source>
</evidence>
<sequence>MDFFQNYVNLLPPSLLTPTIKIISTTFGIAKTLQSHLTPFLSKIITKPDVASIILLVILLVVSLKILDMAFRAVLFWIKLVLRLAMWGAIGSIGLWVYTRGVDGFIDDVSGLAEHWKAEYDRYSGEVKGYKSQQERFMGQRAQAQAPGAYGSGRGAARGWR</sequence>
<dbReference type="Proteomes" id="UP000799779">
    <property type="component" value="Unassembled WGS sequence"/>
</dbReference>
<protein>
    <recommendedName>
        <fullName evidence="4">Nuclear pore assembly and biogenesis-domain-containing protein</fullName>
    </recommendedName>
</protein>
<accession>A0A6A5WLK4</accession>
<dbReference type="OrthoDB" id="3559694at2759"/>
<organism evidence="2 3">
    <name type="scientific">Amniculicola lignicola CBS 123094</name>
    <dbReference type="NCBI Taxonomy" id="1392246"/>
    <lineage>
        <taxon>Eukaryota</taxon>
        <taxon>Fungi</taxon>
        <taxon>Dikarya</taxon>
        <taxon>Ascomycota</taxon>
        <taxon>Pezizomycotina</taxon>
        <taxon>Dothideomycetes</taxon>
        <taxon>Pleosporomycetidae</taxon>
        <taxon>Pleosporales</taxon>
        <taxon>Amniculicolaceae</taxon>
        <taxon>Amniculicola</taxon>
    </lineage>
</organism>
<dbReference type="AlphaFoldDB" id="A0A6A5WLK4"/>
<keyword evidence="3" id="KW-1185">Reference proteome</keyword>
<dbReference type="Pfam" id="PF12716">
    <property type="entry name" value="Apq12"/>
    <property type="match status" value="1"/>
</dbReference>
<keyword evidence="1" id="KW-1133">Transmembrane helix</keyword>
<proteinExistence type="predicted"/>
<reference evidence="2" key="1">
    <citation type="journal article" date="2020" name="Stud. Mycol.">
        <title>101 Dothideomycetes genomes: a test case for predicting lifestyles and emergence of pathogens.</title>
        <authorList>
            <person name="Haridas S."/>
            <person name="Albert R."/>
            <person name="Binder M."/>
            <person name="Bloem J."/>
            <person name="Labutti K."/>
            <person name="Salamov A."/>
            <person name="Andreopoulos B."/>
            <person name="Baker S."/>
            <person name="Barry K."/>
            <person name="Bills G."/>
            <person name="Bluhm B."/>
            <person name="Cannon C."/>
            <person name="Castanera R."/>
            <person name="Culley D."/>
            <person name="Daum C."/>
            <person name="Ezra D."/>
            <person name="Gonzalez J."/>
            <person name="Henrissat B."/>
            <person name="Kuo A."/>
            <person name="Liang C."/>
            <person name="Lipzen A."/>
            <person name="Lutzoni F."/>
            <person name="Magnuson J."/>
            <person name="Mondo S."/>
            <person name="Nolan M."/>
            <person name="Ohm R."/>
            <person name="Pangilinan J."/>
            <person name="Park H.-J."/>
            <person name="Ramirez L."/>
            <person name="Alfaro M."/>
            <person name="Sun H."/>
            <person name="Tritt A."/>
            <person name="Yoshinaga Y."/>
            <person name="Zwiers L.-H."/>
            <person name="Turgeon B."/>
            <person name="Goodwin S."/>
            <person name="Spatafora J."/>
            <person name="Crous P."/>
            <person name="Grigoriev I."/>
        </authorList>
    </citation>
    <scope>NUCLEOTIDE SEQUENCE</scope>
    <source>
        <strain evidence="2">CBS 123094</strain>
    </source>
</reference>
<evidence type="ECO:0000313" key="3">
    <source>
        <dbReference type="Proteomes" id="UP000799779"/>
    </source>
</evidence>
<name>A0A6A5WLK4_9PLEO</name>